<dbReference type="Gene3D" id="1.25.70.10">
    <property type="entry name" value="Transcription termination factor 3, mitochondrial"/>
    <property type="match status" value="1"/>
</dbReference>
<evidence type="ECO:0000313" key="4">
    <source>
        <dbReference type="EMBL" id="KAK1316228.1"/>
    </source>
</evidence>
<gene>
    <name evidence="4" type="ORF">QJS10_CPA05g00649</name>
</gene>
<comment type="similarity">
    <text evidence="1">Belongs to the mTERF family.</text>
</comment>
<dbReference type="PANTHER" id="PTHR13068:SF236">
    <property type="entry name" value="OS02G0749800 PROTEIN"/>
    <property type="match status" value="1"/>
</dbReference>
<evidence type="ECO:0000256" key="3">
    <source>
        <dbReference type="ARBA" id="ARBA00022946"/>
    </source>
</evidence>
<keyword evidence="5" id="KW-1185">Reference proteome</keyword>
<sequence length="132" mass="15208">MGPKIAVLRDHGVPHYRISAMIKHRARAFLYGSDRFNEALMIVEKMGIDPSSSVFYFAIASVVCTEKSKWEEKMELYKSFGWSEDDVVSAFKRQPQIMSISKEKMARMMDFFVNESMWGLSTIIQLPRATDV</sequence>
<organism evidence="4 5">
    <name type="scientific">Acorus calamus</name>
    <name type="common">Sweet flag</name>
    <dbReference type="NCBI Taxonomy" id="4465"/>
    <lineage>
        <taxon>Eukaryota</taxon>
        <taxon>Viridiplantae</taxon>
        <taxon>Streptophyta</taxon>
        <taxon>Embryophyta</taxon>
        <taxon>Tracheophyta</taxon>
        <taxon>Spermatophyta</taxon>
        <taxon>Magnoliopsida</taxon>
        <taxon>Liliopsida</taxon>
        <taxon>Acoraceae</taxon>
        <taxon>Acorus</taxon>
    </lineage>
</organism>
<keyword evidence="2" id="KW-0805">Transcription regulation</keyword>
<protein>
    <submittedName>
        <fullName evidence="4">Uncharacterized protein</fullName>
    </submittedName>
</protein>
<reference evidence="4" key="2">
    <citation type="submission" date="2023-06" db="EMBL/GenBank/DDBJ databases">
        <authorList>
            <person name="Ma L."/>
            <person name="Liu K.-W."/>
            <person name="Li Z."/>
            <person name="Hsiao Y.-Y."/>
            <person name="Qi Y."/>
            <person name="Fu T."/>
            <person name="Tang G."/>
            <person name="Zhang D."/>
            <person name="Sun W.-H."/>
            <person name="Liu D.-K."/>
            <person name="Li Y."/>
            <person name="Chen G.-Z."/>
            <person name="Liu X.-D."/>
            <person name="Liao X.-Y."/>
            <person name="Jiang Y.-T."/>
            <person name="Yu X."/>
            <person name="Hao Y."/>
            <person name="Huang J."/>
            <person name="Zhao X.-W."/>
            <person name="Ke S."/>
            <person name="Chen Y.-Y."/>
            <person name="Wu W.-L."/>
            <person name="Hsu J.-L."/>
            <person name="Lin Y.-F."/>
            <person name="Huang M.-D."/>
            <person name="Li C.-Y."/>
            <person name="Huang L."/>
            <person name="Wang Z.-W."/>
            <person name="Zhao X."/>
            <person name="Zhong W.-Y."/>
            <person name="Peng D.-H."/>
            <person name="Ahmad S."/>
            <person name="Lan S."/>
            <person name="Zhang J.-S."/>
            <person name="Tsai W.-C."/>
            <person name="Van De Peer Y."/>
            <person name="Liu Z.-J."/>
        </authorList>
    </citation>
    <scope>NUCLEOTIDE SEQUENCE</scope>
    <source>
        <strain evidence="4">CP</strain>
        <tissue evidence="4">Leaves</tissue>
    </source>
</reference>
<evidence type="ECO:0000256" key="2">
    <source>
        <dbReference type="ARBA" id="ARBA00022472"/>
    </source>
</evidence>
<dbReference type="GO" id="GO:0003676">
    <property type="term" value="F:nucleic acid binding"/>
    <property type="evidence" value="ECO:0007669"/>
    <property type="project" value="InterPro"/>
</dbReference>
<dbReference type="GO" id="GO:0006353">
    <property type="term" value="P:DNA-templated transcription termination"/>
    <property type="evidence" value="ECO:0007669"/>
    <property type="project" value="UniProtKB-KW"/>
</dbReference>
<dbReference type="EMBL" id="JAUJYO010000005">
    <property type="protein sequence ID" value="KAK1316228.1"/>
    <property type="molecule type" value="Genomic_DNA"/>
</dbReference>
<reference evidence="4" key="1">
    <citation type="journal article" date="2023" name="Nat. Commun.">
        <title>Diploid and tetraploid genomes of Acorus and the evolution of monocots.</title>
        <authorList>
            <person name="Ma L."/>
            <person name="Liu K.W."/>
            <person name="Li Z."/>
            <person name="Hsiao Y.Y."/>
            <person name="Qi Y."/>
            <person name="Fu T."/>
            <person name="Tang G.D."/>
            <person name="Zhang D."/>
            <person name="Sun W.H."/>
            <person name="Liu D.K."/>
            <person name="Li Y."/>
            <person name="Chen G.Z."/>
            <person name="Liu X.D."/>
            <person name="Liao X.Y."/>
            <person name="Jiang Y.T."/>
            <person name="Yu X."/>
            <person name="Hao Y."/>
            <person name="Huang J."/>
            <person name="Zhao X.W."/>
            <person name="Ke S."/>
            <person name="Chen Y.Y."/>
            <person name="Wu W.L."/>
            <person name="Hsu J.L."/>
            <person name="Lin Y.F."/>
            <person name="Huang M.D."/>
            <person name="Li C.Y."/>
            <person name="Huang L."/>
            <person name="Wang Z.W."/>
            <person name="Zhao X."/>
            <person name="Zhong W.Y."/>
            <person name="Peng D.H."/>
            <person name="Ahmad S."/>
            <person name="Lan S."/>
            <person name="Zhang J.S."/>
            <person name="Tsai W.C."/>
            <person name="Van de Peer Y."/>
            <person name="Liu Z.J."/>
        </authorList>
    </citation>
    <scope>NUCLEOTIDE SEQUENCE</scope>
    <source>
        <strain evidence="4">CP</strain>
    </source>
</reference>
<dbReference type="InterPro" id="IPR038538">
    <property type="entry name" value="MTERF_sf"/>
</dbReference>
<dbReference type="Proteomes" id="UP001180020">
    <property type="component" value="Unassembled WGS sequence"/>
</dbReference>
<dbReference type="InterPro" id="IPR003690">
    <property type="entry name" value="MTERF"/>
</dbReference>
<dbReference type="AlphaFoldDB" id="A0AAV9ER82"/>
<keyword evidence="3" id="KW-0809">Transit peptide</keyword>
<proteinExistence type="inferred from homology"/>
<dbReference type="PANTHER" id="PTHR13068">
    <property type="entry name" value="CGI-12 PROTEIN-RELATED"/>
    <property type="match status" value="1"/>
</dbReference>
<comment type="caution">
    <text evidence="4">The sequence shown here is derived from an EMBL/GenBank/DDBJ whole genome shotgun (WGS) entry which is preliminary data.</text>
</comment>
<keyword evidence="2" id="KW-0804">Transcription</keyword>
<accession>A0AAV9ER82</accession>
<evidence type="ECO:0000256" key="1">
    <source>
        <dbReference type="ARBA" id="ARBA00007692"/>
    </source>
</evidence>
<evidence type="ECO:0000313" key="5">
    <source>
        <dbReference type="Proteomes" id="UP001180020"/>
    </source>
</evidence>
<keyword evidence="2" id="KW-0806">Transcription termination</keyword>
<dbReference type="Pfam" id="PF02536">
    <property type="entry name" value="mTERF"/>
    <property type="match status" value="1"/>
</dbReference>
<name>A0AAV9ER82_ACOCL</name>